<sequence>MKKLMVAAAGAGKTTYLIDQAHSVQSGKVLITTFTIENCGEIKKKLIKKYGYIPFHIEIKTWFDFLLNDCFRPYQCVFAKQLHSLNIGFMYIEGGQSAPRTQEKSFSHYFTKDWKIFSDKFAKFIVKTYEKNNDLIFNRLGRIYKHIYVDEIQDLSGYDFDIVTNILKAVENVILVGDPRQCTYSTNNLPKYKPYNNGGVKEFYLKFWKNLCELDEKTLKYSHRNEKIICEISSLLYQNFSPTEPCNCCVDKSEHLGIFIVPKSKTTNYLNQFFPIQLRLTASTRVDLNFSFMNMGVAKGLTLDRVLLYPTQDMLKWLIDPNHQLADATRAKFYVGLTRPKLSLGILVDDKKVAQYSHKFIVYE</sequence>
<dbReference type="GO" id="GO:0016787">
    <property type="term" value="F:hydrolase activity"/>
    <property type="evidence" value="ECO:0007669"/>
    <property type="project" value="UniProtKB-KW"/>
</dbReference>
<evidence type="ECO:0000256" key="3">
    <source>
        <dbReference type="ARBA" id="ARBA00022806"/>
    </source>
</evidence>
<dbReference type="InterPro" id="IPR014016">
    <property type="entry name" value="UvrD-like_ATP-bd"/>
</dbReference>
<keyword evidence="2 6" id="KW-0378">Hydrolase</keyword>
<organism evidence="6 7">
    <name type="scientific">Acinetobacter baylyi</name>
    <dbReference type="NCBI Taxonomy" id="202950"/>
    <lineage>
        <taxon>Bacteria</taxon>
        <taxon>Pseudomonadati</taxon>
        <taxon>Pseudomonadota</taxon>
        <taxon>Gammaproteobacteria</taxon>
        <taxon>Moraxellales</taxon>
        <taxon>Moraxellaceae</taxon>
        <taxon>Acinetobacter</taxon>
    </lineage>
</organism>
<keyword evidence="7" id="KW-1185">Reference proteome</keyword>
<evidence type="ECO:0000259" key="5">
    <source>
        <dbReference type="Pfam" id="PF00580"/>
    </source>
</evidence>
<protein>
    <submittedName>
        <fullName evidence="6">DNA helicase-2/ATP-dependent DNA helicase PcrA</fullName>
        <ecNumber evidence="6">3.6.4.12</ecNumber>
    </submittedName>
</protein>
<keyword evidence="1" id="KW-0547">Nucleotide-binding</keyword>
<dbReference type="RefSeq" id="WP_307003337.1">
    <property type="nucleotide sequence ID" value="NZ_JAUTBK010000002.1"/>
</dbReference>
<dbReference type="InterPro" id="IPR027417">
    <property type="entry name" value="P-loop_NTPase"/>
</dbReference>
<keyword evidence="4" id="KW-0067">ATP-binding</keyword>
<reference evidence="6 7" key="1">
    <citation type="submission" date="2023-07" db="EMBL/GenBank/DDBJ databases">
        <title>Functional and genomic diversity of the sorghum phyllosphere microbiome.</title>
        <authorList>
            <person name="Shade A."/>
        </authorList>
    </citation>
    <scope>NUCLEOTIDE SEQUENCE [LARGE SCALE GENOMIC DNA]</scope>
    <source>
        <strain evidence="6 7">SORGH_AS_0887</strain>
    </source>
</reference>
<accession>A0ABU0UW91</accession>
<keyword evidence="3 6" id="KW-0347">Helicase</keyword>
<comment type="caution">
    <text evidence="6">The sequence shown here is derived from an EMBL/GenBank/DDBJ whole genome shotgun (WGS) entry which is preliminary data.</text>
</comment>
<dbReference type="SUPFAM" id="SSF52540">
    <property type="entry name" value="P-loop containing nucleoside triphosphate hydrolases"/>
    <property type="match status" value="1"/>
</dbReference>
<dbReference type="PANTHER" id="PTHR11070:SF67">
    <property type="entry name" value="DNA 3'-5' HELICASE"/>
    <property type="match status" value="1"/>
</dbReference>
<dbReference type="PANTHER" id="PTHR11070">
    <property type="entry name" value="UVRD / RECB / PCRA DNA HELICASE FAMILY MEMBER"/>
    <property type="match status" value="1"/>
</dbReference>
<evidence type="ECO:0000256" key="2">
    <source>
        <dbReference type="ARBA" id="ARBA00022801"/>
    </source>
</evidence>
<feature type="domain" description="UvrD-like helicase ATP-binding" evidence="5">
    <location>
        <begin position="104"/>
        <end position="185"/>
    </location>
</feature>
<evidence type="ECO:0000256" key="4">
    <source>
        <dbReference type="ARBA" id="ARBA00022840"/>
    </source>
</evidence>
<dbReference type="Pfam" id="PF00580">
    <property type="entry name" value="UvrD-helicase"/>
    <property type="match status" value="1"/>
</dbReference>
<dbReference type="InterPro" id="IPR000212">
    <property type="entry name" value="DNA_helicase_UvrD/REP"/>
</dbReference>
<dbReference type="GO" id="GO:0003678">
    <property type="term" value="F:DNA helicase activity"/>
    <property type="evidence" value="ECO:0007669"/>
    <property type="project" value="UniProtKB-EC"/>
</dbReference>
<dbReference type="Gene3D" id="3.40.50.300">
    <property type="entry name" value="P-loop containing nucleotide triphosphate hydrolases"/>
    <property type="match status" value="1"/>
</dbReference>
<evidence type="ECO:0000313" key="7">
    <source>
        <dbReference type="Proteomes" id="UP001233360"/>
    </source>
</evidence>
<evidence type="ECO:0000313" key="6">
    <source>
        <dbReference type="EMBL" id="MDQ1208825.1"/>
    </source>
</evidence>
<proteinExistence type="predicted"/>
<dbReference type="Proteomes" id="UP001233360">
    <property type="component" value="Unassembled WGS sequence"/>
</dbReference>
<gene>
    <name evidence="6" type="ORF">QE380_001748</name>
</gene>
<evidence type="ECO:0000256" key="1">
    <source>
        <dbReference type="ARBA" id="ARBA00022741"/>
    </source>
</evidence>
<dbReference type="EMBL" id="JAUTBK010000002">
    <property type="protein sequence ID" value="MDQ1208825.1"/>
    <property type="molecule type" value="Genomic_DNA"/>
</dbReference>
<dbReference type="EC" id="3.6.4.12" evidence="6"/>
<name>A0ABU0UW91_ACIBI</name>